<dbReference type="STRING" id="897.B2D07_05785"/>
<dbReference type="InterPro" id="IPR019734">
    <property type="entry name" value="TPR_rpt"/>
</dbReference>
<keyword evidence="1" id="KW-0802">TPR repeat</keyword>
<comment type="caution">
    <text evidence="2">The sequence shown here is derived from an EMBL/GenBank/DDBJ whole genome shotgun (WGS) entry which is preliminary data.</text>
</comment>
<reference evidence="2 3" key="1">
    <citation type="journal article" date="2013" name="Genome Announc.">
        <title>Draft genome sequences for three mercury-methylating, sulfate-reducing bacteria.</title>
        <authorList>
            <person name="Brown S.D."/>
            <person name="Hurt R.A.Jr."/>
            <person name="Gilmour C.C."/>
            <person name="Elias D.A."/>
        </authorList>
    </citation>
    <scope>NUCLEOTIDE SEQUENCE [LARGE SCALE GENOMIC DNA]</scope>
    <source>
        <strain evidence="2 3">DSM 2059</strain>
    </source>
</reference>
<evidence type="ECO:0000313" key="2">
    <source>
        <dbReference type="EMBL" id="EPR39046.1"/>
    </source>
</evidence>
<dbReference type="Gene3D" id="1.25.40.10">
    <property type="entry name" value="Tetratricopeptide repeat domain"/>
    <property type="match status" value="1"/>
</dbReference>
<dbReference type="PROSITE" id="PS50005">
    <property type="entry name" value="TPR"/>
    <property type="match status" value="1"/>
</dbReference>
<dbReference type="Proteomes" id="UP000014977">
    <property type="component" value="Unassembled WGS sequence"/>
</dbReference>
<dbReference type="InterPro" id="IPR011990">
    <property type="entry name" value="TPR-like_helical_dom_sf"/>
</dbReference>
<dbReference type="AlphaFoldDB" id="S7TQ06"/>
<sequence length="303" mass="34212">MCGFLLVQSGPASAGRILEVDADRQFDFAGHLFDKADYDRAVTEYERFIFLFPDNDRVVDAMYQIGTAYFRSGRYPDAVEAFSRIADRHGTRPISESDTVLRAYYRISECYVRMGATGQAVNTLNNLAALTDSHQIRDEVRYRMGWVLLEAGLWKNAALAFNEIDTERQERYGLPELFDAMGEYQNISRKKPGFAGALAVIPGLGYLYCERYRDALVSFFLNSGMMLATYTAFRNDNPALGGLLALVESGFYSGNIYGSITSAHKYNQDQTERFISDIRTRYKLDLSLSPTRGGALLSLRYSF</sequence>
<accession>S7TQ06</accession>
<evidence type="ECO:0000313" key="3">
    <source>
        <dbReference type="Proteomes" id="UP000014977"/>
    </source>
</evidence>
<feature type="repeat" description="TPR" evidence="1">
    <location>
        <begin position="59"/>
        <end position="92"/>
    </location>
</feature>
<name>S7TQ06_DESML</name>
<dbReference type="eggNOG" id="COG1729">
    <property type="taxonomic scope" value="Bacteria"/>
</dbReference>
<dbReference type="EMBL" id="ATHJ01000094">
    <property type="protein sequence ID" value="EPR39046.1"/>
    <property type="molecule type" value="Genomic_DNA"/>
</dbReference>
<evidence type="ECO:0000256" key="1">
    <source>
        <dbReference type="PROSITE-ProRule" id="PRU00339"/>
    </source>
</evidence>
<organism evidence="2 3">
    <name type="scientific">Desulfococcus multivorans DSM 2059</name>
    <dbReference type="NCBI Taxonomy" id="1121405"/>
    <lineage>
        <taxon>Bacteria</taxon>
        <taxon>Pseudomonadati</taxon>
        <taxon>Thermodesulfobacteriota</taxon>
        <taxon>Desulfobacteria</taxon>
        <taxon>Desulfobacterales</taxon>
        <taxon>Desulfococcaceae</taxon>
        <taxon>Desulfococcus</taxon>
    </lineage>
</organism>
<dbReference type="SUPFAM" id="SSF48452">
    <property type="entry name" value="TPR-like"/>
    <property type="match status" value="1"/>
</dbReference>
<dbReference type="Pfam" id="PF13174">
    <property type="entry name" value="TPR_6"/>
    <property type="match status" value="1"/>
</dbReference>
<proteinExistence type="predicted"/>
<protein>
    <submittedName>
        <fullName evidence="2">Tetratricopeptide repeat-containing protein</fullName>
    </submittedName>
</protein>
<keyword evidence="3" id="KW-1185">Reference proteome</keyword>
<gene>
    <name evidence="2" type="ORF">dsmv_0456</name>
</gene>
<dbReference type="Pfam" id="PF13432">
    <property type="entry name" value="TPR_16"/>
    <property type="match status" value="1"/>
</dbReference>